<accession>A0A3B5YVE2</accession>
<keyword evidence="3" id="KW-0378">Hydrolase</keyword>
<name>A0A3B5YVE2_WHEAT</name>
<dbReference type="SMR" id="A0A3B5YVE2"/>
<evidence type="ECO:0000256" key="2">
    <source>
        <dbReference type="ARBA" id="ARBA00022670"/>
    </source>
</evidence>
<evidence type="ECO:0000259" key="6">
    <source>
        <dbReference type="PROSITE" id="PS50600"/>
    </source>
</evidence>
<evidence type="ECO:0000313" key="7">
    <source>
        <dbReference type="EnsemblPlants" id="TraesCS1B02G170000.1.cds1"/>
    </source>
</evidence>
<dbReference type="STRING" id="4565.A0A3B5YVE2"/>
<proteinExistence type="inferred from homology"/>
<dbReference type="Gene3D" id="3.40.395.10">
    <property type="entry name" value="Adenoviral Proteinase, Chain A"/>
    <property type="match status" value="1"/>
</dbReference>
<organism evidence="7">
    <name type="scientific">Triticum aestivum</name>
    <name type="common">Wheat</name>
    <dbReference type="NCBI Taxonomy" id="4565"/>
    <lineage>
        <taxon>Eukaryota</taxon>
        <taxon>Viridiplantae</taxon>
        <taxon>Streptophyta</taxon>
        <taxon>Embryophyta</taxon>
        <taxon>Tracheophyta</taxon>
        <taxon>Spermatophyta</taxon>
        <taxon>Magnoliopsida</taxon>
        <taxon>Liliopsida</taxon>
        <taxon>Poales</taxon>
        <taxon>Poaceae</taxon>
        <taxon>BOP clade</taxon>
        <taxon>Pooideae</taxon>
        <taxon>Triticodae</taxon>
        <taxon>Triticeae</taxon>
        <taxon>Triticinae</taxon>
        <taxon>Triticum</taxon>
    </lineage>
</organism>
<keyword evidence="8" id="KW-1185">Reference proteome</keyword>
<dbReference type="PROSITE" id="PS50600">
    <property type="entry name" value="ULP_PROTEASE"/>
    <property type="match status" value="1"/>
</dbReference>
<evidence type="ECO:0000256" key="5">
    <source>
        <dbReference type="SAM" id="MobiDB-lite"/>
    </source>
</evidence>
<protein>
    <recommendedName>
        <fullName evidence="6">Ubiquitin-like protease family profile domain-containing protein</fullName>
    </recommendedName>
</protein>
<dbReference type="Gramene" id="TraesCS1B02G170000.1">
    <property type="protein sequence ID" value="TraesCS1B02G170000.1.cds1"/>
    <property type="gene ID" value="TraesCS1B02G170000"/>
</dbReference>
<dbReference type="GO" id="GO:0006508">
    <property type="term" value="P:proteolysis"/>
    <property type="evidence" value="ECO:0007669"/>
    <property type="project" value="UniProtKB-KW"/>
</dbReference>
<dbReference type="Proteomes" id="UP000019116">
    <property type="component" value="Chromosome 1B"/>
</dbReference>
<keyword evidence="4" id="KW-0788">Thiol protease</keyword>
<feature type="region of interest" description="Disordered" evidence="5">
    <location>
        <begin position="1"/>
        <end position="50"/>
    </location>
</feature>
<evidence type="ECO:0000256" key="1">
    <source>
        <dbReference type="ARBA" id="ARBA00005234"/>
    </source>
</evidence>
<dbReference type="Pfam" id="PF02902">
    <property type="entry name" value="Peptidase_C48"/>
    <property type="match status" value="1"/>
</dbReference>
<dbReference type="InterPro" id="IPR003653">
    <property type="entry name" value="Peptidase_C48_C"/>
</dbReference>
<dbReference type="PANTHER" id="PTHR12606:SF1">
    <property type="entry name" value="UBIQUITIN-LIKE-SPECIFIC PROTEASE 1A"/>
    <property type="match status" value="1"/>
</dbReference>
<comment type="similarity">
    <text evidence="1">Belongs to the peptidase C48 family.</text>
</comment>
<evidence type="ECO:0000256" key="3">
    <source>
        <dbReference type="ARBA" id="ARBA00022801"/>
    </source>
</evidence>
<dbReference type="GO" id="GO:0008234">
    <property type="term" value="F:cysteine-type peptidase activity"/>
    <property type="evidence" value="ECO:0007669"/>
    <property type="project" value="UniProtKB-KW"/>
</dbReference>
<sequence>MRAPSAMAFKPTHARTADGERNAKKGKHSSYTTSQTSFSRPASRRVQAPAPVVDRREDATIAFIKAHADRKDKLLVSSERPHLRVRADAMRSLTVPLSQDGPERKISGVVLDAYLELLRRRQGAEHGKNARRVLLLGVEEQDWLEYLGSLPRTDEHLTDQDAADVAATAARYLQNDMVFFLVNHREHFFVAVLNFAKAEYQVLDSGNYARYNGVRFYEAALSKIRDGVRRCMEEAGRAHVAGWRVRLEPGLPEQNDESSCGLFALKWMELWDGEELARSFSMDDVHAFRTKLAEELVFSELNEMQDVKQEIESKMTYLRFKKHSSS</sequence>
<dbReference type="PaxDb" id="4565-Traes_1BL_23CEEF599.1"/>
<evidence type="ECO:0000313" key="8">
    <source>
        <dbReference type="Proteomes" id="UP000019116"/>
    </source>
</evidence>
<dbReference type="SUPFAM" id="SSF54001">
    <property type="entry name" value="Cysteine proteinases"/>
    <property type="match status" value="1"/>
</dbReference>
<feature type="compositionally biased region" description="Polar residues" evidence="5">
    <location>
        <begin position="29"/>
        <end position="40"/>
    </location>
</feature>
<dbReference type="Gramene" id="TraesLAC1B03G00278360.1">
    <property type="protein sequence ID" value="TraesLAC1B03G00278360.1.CDS1"/>
    <property type="gene ID" value="TraesLAC1B03G00278360"/>
</dbReference>
<dbReference type="AlphaFoldDB" id="A0A3B5YVE2"/>
<evidence type="ECO:0000256" key="4">
    <source>
        <dbReference type="ARBA" id="ARBA00022807"/>
    </source>
</evidence>
<dbReference type="OMA" id="EMQDVKQ"/>
<dbReference type="Gramene" id="TraesCS1B03G0501100.1">
    <property type="protein sequence ID" value="TraesCS1B03G0501100.1.CDS1"/>
    <property type="gene ID" value="TraesCS1B03G0501100"/>
</dbReference>
<reference evidence="7" key="1">
    <citation type="submission" date="2018-08" db="EMBL/GenBank/DDBJ databases">
        <authorList>
            <person name="Rossello M."/>
        </authorList>
    </citation>
    <scope>NUCLEOTIDE SEQUENCE [LARGE SCALE GENOMIC DNA]</scope>
    <source>
        <strain evidence="7">cv. Chinese Spring</strain>
    </source>
</reference>
<dbReference type="PANTHER" id="PTHR12606">
    <property type="entry name" value="SENTRIN/SUMO-SPECIFIC PROTEASE"/>
    <property type="match status" value="1"/>
</dbReference>
<dbReference type="InterPro" id="IPR038765">
    <property type="entry name" value="Papain-like_cys_pep_sf"/>
</dbReference>
<dbReference type="EnsemblPlants" id="TraesCS1B02G170000.1">
    <property type="protein sequence ID" value="TraesCS1B02G170000.1.cds1"/>
    <property type="gene ID" value="TraesCS1B02G170000"/>
</dbReference>
<reference evidence="7" key="2">
    <citation type="submission" date="2018-10" db="UniProtKB">
        <authorList>
            <consortium name="EnsemblPlants"/>
        </authorList>
    </citation>
    <scope>IDENTIFICATION</scope>
</reference>
<keyword evidence="2" id="KW-0645">Protease</keyword>
<feature type="domain" description="Ubiquitin-like protease family profile" evidence="6">
    <location>
        <begin position="83"/>
        <end position="271"/>
    </location>
</feature>